<keyword evidence="1" id="KW-0472">Membrane</keyword>
<organism evidence="2 3">
    <name type="scientific">Vibrio chanodichtyis</name>
    <dbReference type="NCBI Taxonomy" id="3027932"/>
    <lineage>
        <taxon>Bacteria</taxon>
        <taxon>Pseudomonadati</taxon>
        <taxon>Pseudomonadota</taxon>
        <taxon>Gammaproteobacteria</taxon>
        <taxon>Vibrionales</taxon>
        <taxon>Vibrionaceae</taxon>
        <taxon>Vibrio</taxon>
    </lineage>
</organism>
<protein>
    <submittedName>
        <fullName evidence="2">Uncharacterized protein</fullName>
    </submittedName>
</protein>
<proteinExistence type="predicted"/>
<evidence type="ECO:0000313" key="3">
    <source>
        <dbReference type="Proteomes" id="UP001216189"/>
    </source>
</evidence>
<keyword evidence="1" id="KW-0812">Transmembrane</keyword>
<evidence type="ECO:0000256" key="1">
    <source>
        <dbReference type="SAM" id="Phobius"/>
    </source>
</evidence>
<dbReference type="RefSeq" id="WP_274722436.1">
    <property type="nucleotide sequence ID" value="NZ_JARBFT010000005.1"/>
</dbReference>
<name>A0ABT5V397_9VIBR</name>
<gene>
    <name evidence="2" type="ORF">PUN32_07145</name>
</gene>
<reference evidence="2 3" key="1">
    <citation type="submission" date="2023-02" db="EMBL/GenBank/DDBJ databases">
        <title>Vibrio intestini sp. nov., a close relative of Vibrio cholerae isolated from the intestine of Healthy Culter dabryi.</title>
        <authorList>
            <person name="Wu N."/>
        </authorList>
    </citation>
    <scope>NUCLEOTIDE SEQUENCE [LARGE SCALE GENOMIC DNA]</scope>
    <source>
        <strain evidence="2 3">DSL-7</strain>
    </source>
</reference>
<comment type="caution">
    <text evidence="2">The sequence shown here is derived from an EMBL/GenBank/DDBJ whole genome shotgun (WGS) entry which is preliminary data.</text>
</comment>
<keyword evidence="1" id="KW-1133">Transmembrane helix</keyword>
<keyword evidence="3" id="KW-1185">Reference proteome</keyword>
<dbReference type="Proteomes" id="UP001216189">
    <property type="component" value="Unassembled WGS sequence"/>
</dbReference>
<dbReference type="EMBL" id="JARBFT010000005">
    <property type="protein sequence ID" value="MDE1514785.1"/>
    <property type="molecule type" value="Genomic_DNA"/>
</dbReference>
<evidence type="ECO:0000313" key="2">
    <source>
        <dbReference type="EMBL" id="MDE1514785.1"/>
    </source>
</evidence>
<accession>A0ABT5V397</accession>
<sequence>MRPIALLSNREVDMGCCDNNECSDKSAKRKSIPWLALVIGVLVLLSLYYWQ</sequence>
<feature type="transmembrane region" description="Helical" evidence="1">
    <location>
        <begin position="32"/>
        <end position="50"/>
    </location>
</feature>